<evidence type="ECO:0000256" key="1">
    <source>
        <dbReference type="SAM" id="MobiDB-lite"/>
    </source>
</evidence>
<feature type="compositionally biased region" description="Basic and acidic residues" evidence="1">
    <location>
        <begin position="29"/>
        <end position="49"/>
    </location>
</feature>
<comment type="caution">
    <text evidence="2">The sequence shown here is derived from an EMBL/GenBank/DDBJ whole genome shotgun (WGS) entry which is preliminary data.</text>
</comment>
<protein>
    <submittedName>
        <fullName evidence="2">Uncharacterized protein</fullName>
    </submittedName>
</protein>
<dbReference type="Proteomes" id="UP000321514">
    <property type="component" value="Unassembled WGS sequence"/>
</dbReference>
<sequence length="94" mass="9627">MPTSFSAASDAGAWTGGFGGAAGSAARAVGDRDKSASNAPKERGDEEFIKAPGWTSEGARPVGPYGGRLRLIATDLQERPRPPRAPGPGYPFAP</sequence>
<feature type="compositionally biased region" description="Pro residues" evidence="1">
    <location>
        <begin position="83"/>
        <end position="94"/>
    </location>
</feature>
<feature type="region of interest" description="Disordered" evidence="1">
    <location>
        <begin position="1"/>
        <end position="94"/>
    </location>
</feature>
<evidence type="ECO:0000313" key="3">
    <source>
        <dbReference type="Proteomes" id="UP000321514"/>
    </source>
</evidence>
<evidence type="ECO:0000313" key="2">
    <source>
        <dbReference type="EMBL" id="GEN08337.1"/>
    </source>
</evidence>
<dbReference type="AlphaFoldDB" id="A0A511T364"/>
<accession>A0A511T364</accession>
<name>A0A511T364_MYXFU</name>
<reference evidence="2 3" key="1">
    <citation type="submission" date="2019-07" db="EMBL/GenBank/DDBJ databases">
        <title>Whole genome shotgun sequence of Myxococcus fulvus NBRC 100333.</title>
        <authorList>
            <person name="Hosoyama A."/>
            <person name="Uohara A."/>
            <person name="Ohji S."/>
            <person name="Ichikawa N."/>
        </authorList>
    </citation>
    <scope>NUCLEOTIDE SEQUENCE [LARGE SCALE GENOMIC DNA]</scope>
    <source>
        <strain evidence="2 3">NBRC 100333</strain>
    </source>
</reference>
<gene>
    <name evidence="2" type="ORF">MFU01_33740</name>
</gene>
<proteinExistence type="predicted"/>
<dbReference type="EMBL" id="BJXR01000028">
    <property type="protein sequence ID" value="GEN08337.1"/>
    <property type="molecule type" value="Genomic_DNA"/>
</dbReference>
<organism evidence="2 3">
    <name type="scientific">Myxococcus fulvus</name>
    <dbReference type="NCBI Taxonomy" id="33"/>
    <lineage>
        <taxon>Bacteria</taxon>
        <taxon>Pseudomonadati</taxon>
        <taxon>Myxococcota</taxon>
        <taxon>Myxococcia</taxon>
        <taxon>Myxococcales</taxon>
        <taxon>Cystobacterineae</taxon>
        <taxon>Myxococcaceae</taxon>
        <taxon>Myxococcus</taxon>
    </lineage>
</organism>